<protein>
    <submittedName>
        <fullName evidence="3">Uncharacterized protein</fullName>
    </submittedName>
</protein>
<reference evidence="2 5" key="4">
    <citation type="submission" date="2019-12" db="EMBL/GenBank/DDBJ databases">
        <title>Multi-Generational Helicobacter saguini Isolates.</title>
        <authorList>
            <person name="Mannion A."/>
            <person name="Shen Z."/>
            <person name="Fox J.G."/>
        </authorList>
    </citation>
    <scope>NUCLEOTIDE SEQUENCE [LARGE SCALE GENOMIC DNA]</scope>
    <source>
        <strain evidence="2">16-048</strain>
        <strain evidence="5">16-048 (F4)</strain>
    </source>
</reference>
<proteinExistence type="predicted"/>
<dbReference type="RefSeq" id="WP_052062384.1">
    <property type="nucleotide sequence ID" value="NZ_JRMP02000023.1"/>
</dbReference>
<reference evidence="3 4" key="2">
    <citation type="journal article" date="2016" name="Infect. Immun.">
        <title>Helicobacter saguini, a Novel Helicobacter Isolated from Cotton-Top Tamarins with Ulcerative Colitis, Has Proinflammatory Properties and Induces Typhlocolitis and Dysplasia in Gnotobiotic IL-10-/- Mice.</title>
        <authorList>
            <person name="Shen Z."/>
            <person name="Mannion A."/>
            <person name="Whary M.T."/>
            <person name="Muthupalani S."/>
            <person name="Sheh A."/>
            <person name="Feng Y."/>
            <person name="Gong G."/>
            <person name="Vandamme P."/>
            <person name="Holcombe H.R."/>
            <person name="Paster B.J."/>
            <person name="Fox J.G."/>
        </authorList>
    </citation>
    <scope>NUCLEOTIDE SEQUENCE [LARGE SCALE GENOMIC DNA]</scope>
    <source>
        <strain evidence="3 4">MIT 97-6194</strain>
    </source>
</reference>
<accession>A0A347VRA8</accession>
<dbReference type="AlphaFoldDB" id="A0A347VRA8"/>
<evidence type="ECO:0000313" key="2">
    <source>
        <dbReference type="EMBL" id="MWV68711.1"/>
    </source>
</evidence>
<keyword evidence="1" id="KW-0812">Transmembrane</keyword>
<dbReference type="Proteomes" id="UP000477070">
    <property type="component" value="Unassembled WGS sequence"/>
</dbReference>
<evidence type="ECO:0000256" key="1">
    <source>
        <dbReference type="SAM" id="Phobius"/>
    </source>
</evidence>
<feature type="transmembrane region" description="Helical" evidence="1">
    <location>
        <begin position="222"/>
        <end position="243"/>
    </location>
</feature>
<reference evidence="3" key="3">
    <citation type="submission" date="2018-04" db="EMBL/GenBank/DDBJ databases">
        <authorList>
            <person name="Sheh A."/>
            <person name="Shen Z."/>
            <person name="Mannion A.J."/>
            <person name="Fox J.G."/>
        </authorList>
    </citation>
    <scope>NUCLEOTIDE SEQUENCE</scope>
    <source>
        <strain evidence="3">MIT 97-6194</strain>
    </source>
</reference>
<evidence type="ECO:0000313" key="3">
    <source>
        <dbReference type="EMBL" id="TLD92178.1"/>
    </source>
</evidence>
<feature type="transmembrane region" description="Helical" evidence="1">
    <location>
        <begin position="193"/>
        <end position="210"/>
    </location>
</feature>
<evidence type="ECO:0000313" key="4">
    <source>
        <dbReference type="Proteomes" id="UP000029714"/>
    </source>
</evidence>
<evidence type="ECO:0000313" key="5">
    <source>
        <dbReference type="Proteomes" id="UP000477070"/>
    </source>
</evidence>
<keyword evidence="4" id="KW-1185">Reference proteome</keyword>
<keyword evidence="1" id="KW-0472">Membrane</keyword>
<feature type="transmembrane region" description="Helical" evidence="1">
    <location>
        <begin position="46"/>
        <end position="68"/>
    </location>
</feature>
<dbReference type="EMBL" id="JRMP02000023">
    <property type="protein sequence ID" value="TLD92178.1"/>
    <property type="molecule type" value="Genomic_DNA"/>
</dbReference>
<dbReference type="EMBL" id="QBIU01000001">
    <property type="protein sequence ID" value="MWV68711.1"/>
    <property type="molecule type" value="Genomic_DNA"/>
</dbReference>
<keyword evidence="1" id="KW-1133">Transmembrane helix</keyword>
<reference evidence="3 4" key="1">
    <citation type="journal article" date="2014" name="Genome Announc.">
        <title>Draft genome sequences of eight enterohepatic helicobacter species isolated from both laboratory and wild rodents.</title>
        <authorList>
            <person name="Sheh A."/>
            <person name="Shen Z."/>
            <person name="Fox J.G."/>
        </authorList>
    </citation>
    <scope>NUCLEOTIDE SEQUENCE [LARGE SCALE GENOMIC DNA]</scope>
    <source>
        <strain evidence="3 4">MIT 97-6194</strain>
    </source>
</reference>
<feature type="transmembrane region" description="Helical" evidence="1">
    <location>
        <begin position="129"/>
        <end position="149"/>
    </location>
</feature>
<comment type="caution">
    <text evidence="3">The sequence shown here is derived from an EMBL/GenBank/DDBJ whole genome shotgun (WGS) entry which is preliminary data.</text>
</comment>
<dbReference type="OrthoDB" id="5322199at2"/>
<feature type="transmembrane region" description="Helical" evidence="1">
    <location>
        <begin position="80"/>
        <end position="102"/>
    </location>
</feature>
<organism evidence="3 4">
    <name type="scientific">Helicobacter saguini</name>
    <dbReference type="NCBI Taxonomy" id="1548018"/>
    <lineage>
        <taxon>Bacteria</taxon>
        <taxon>Pseudomonadati</taxon>
        <taxon>Campylobacterota</taxon>
        <taxon>Epsilonproteobacteria</taxon>
        <taxon>Campylobacterales</taxon>
        <taxon>Helicobacteraceae</taxon>
        <taxon>Helicobacter</taxon>
    </lineage>
</organism>
<gene>
    <name evidence="2" type="ORF">DCO61_01365</name>
    <name evidence="3" type="ORF">LS64_010850</name>
</gene>
<sequence length="277" mass="32127">MKIYNNFCSYLFFALLVFNALALLSSEFSHTFSQVFMLLSHDGRIFNLFSLIFVFVCVCFVCYSLITFYKTINRSVVDSISFITTLCFIVLMILVFLFFYLWNDFFHPDLSQDSIKNYTFLEYLRTTNFLLTLGCGVFLCICPLSYYILSLSLSVQNPYARVFLILKPDINTAIFTLAALSCHPFFSNIVSKYVDLSLLFIGAILLLRSLMLDSKAFRFYEYANMIFLSLIILCFIACSESMLRSNFYNAQTTLFTLALLSWCKQWTLNLHGVKMEI</sequence>
<name>A0A347VRA8_9HELI</name>
<dbReference type="Proteomes" id="UP000029714">
    <property type="component" value="Unassembled WGS sequence"/>
</dbReference>